<dbReference type="InterPro" id="IPR036515">
    <property type="entry name" value="Transposase_17_sf"/>
</dbReference>
<reference evidence="1" key="1">
    <citation type="journal article" date="2014" name="Front. Microbiol.">
        <title>High frequency of phylogenetically diverse reductive dehalogenase-homologous genes in deep subseafloor sedimentary metagenomes.</title>
        <authorList>
            <person name="Kawai M."/>
            <person name="Futagami T."/>
            <person name="Toyoda A."/>
            <person name="Takaki Y."/>
            <person name="Nishi S."/>
            <person name="Hori S."/>
            <person name="Arai W."/>
            <person name="Tsubouchi T."/>
            <person name="Morono Y."/>
            <person name="Uchiyama I."/>
            <person name="Ito T."/>
            <person name="Fujiyama A."/>
            <person name="Inagaki F."/>
            <person name="Takami H."/>
        </authorList>
    </citation>
    <scope>NUCLEOTIDE SEQUENCE</scope>
    <source>
        <strain evidence="1">Expedition CK06-06</strain>
    </source>
</reference>
<dbReference type="PANTHER" id="PTHR34322">
    <property type="entry name" value="TRANSPOSASE, Y1_TNP DOMAIN-CONTAINING"/>
    <property type="match status" value="1"/>
</dbReference>
<feature type="non-terminal residue" evidence="1">
    <location>
        <position position="73"/>
    </location>
</feature>
<evidence type="ECO:0008006" key="2">
    <source>
        <dbReference type="Google" id="ProtNLM"/>
    </source>
</evidence>
<dbReference type="SUPFAM" id="SSF143422">
    <property type="entry name" value="Transposase IS200-like"/>
    <property type="match status" value="1"/>
</dbReference>
<dbReference type="Gene3D" id="3.30.70.1290">
    <property type="entry name" value="Transposase IS200-like"/>
    <property type="match status" value="1"/>
</dbReference>
<dbReference type="EMBL" id="BARS01015733">
    <property type="protein sequence ID" value="GAF93746.1"/>
    <property type="molecule type" value="Genomic_DNA"/>
</dbReference>
<accession>X0U311</accession>
<dbReference type="AlphaFoldDB" id="X0U311"/>
<organism evidence="1">
    <name type="scientific">marine sediment metagenome</name>
    <dbReference type="NCBI Taxonomy" id="412755"/>
    <lineage>
        <taxon>unclassified sequences</taxon>
        <taxon>metagenomes</taxon>
        <taxon>ecological metagenomes</taxon>
    </lineage>
</organism>
<name>X0U311_9ZZZZ</name>
<sequence>MPRANRYFVPGYVWHITHRCHKQEFLLKFAKDRRTWVQWLFEARKRFGLCVLNYIVTSNHTHLLVKDSGRGEI</sequence>
<proteinExistence type="predicted"/>
<dbReference type="GO" id="GO:0006313">
    <property type="term" value="P:DNA transposition"/>
    <property type="evidence" value="ECO:0007669"/>
    <property type="project" value="InterPro"/>
</dbReference>
<dbReference type="GO" id="GO:0004803">
    <property type="term" value="F:transposase activity"/>
    <property type="evidence" value="ECO:0007669"/>
    <property type="project" value="InterPro"/>
</dbReference>
<comment type="caution">
    <text evidence="1">The sequence shown here is derived from an EMBL/GenBank/DDBJ whole genome shotgun (WGS) entry which is preliminary data.</text>
</comment>
<gene>
    <name evidence="1" type="ORF">S01H1_25984</name>
</gene>
<evidence type="ECO:0000313" key="1">
    <source>
        <dbReference type="EMBL" id="GAF93746.1"/>
    </source>
</evidence>
<dbReference type="PANTHER" id="PTHR34322:SF2">
    <property type="entry name" value="TRANSPOSASE IS200-LIKE DOMAIN-CONTAINING PROTEIN"/>
    <property type="match status" value="1"/>
</dbReference>
<dbReference type="GO" id="GO:0003677">
    <property type="term" value="F:DNA binding"/>
    <property type="evidence" value="ECO:0007669"/>
    <property type="project" value="InterPro"/>
</dbReference>
<protein>
    <recommendedName>
        <fullName evidence="2">Transposase IS200-like domain-containing protein</fullName>
    </recommendedName>
</protein>